<protein>
    <recommendedName>
        <fullName evidence="2">phosphoribosylglycinamide formyltransferase 1</fullName>
        <ecNumber evidence="2">2.1.2.2</ecNumber>
    </recommendedName>
</protein>
<dbReference type="InterPro" id="IPR002376">
    <property type="entry name" value="Formyl_transf_N"/>
</dbReference>
<evidence type="ECO:0000313" key="9">
    <source>
        <dbReference type="Proteomes" id="UP000199134"/>
    </source>
</evidence>
<evidence type="ECO:0000256" key="3">
    <source>
        <dbReference type="ARBA" id="ARBA00022679"/>
    </source>
</evidence>
<evidence type="ECO:0000313" key="7">
    <source>
        <dbReference type="EMBL" id="SDO25029.1"/>
    </source>
</evidence>
<comment type="pathway">
    <text evidence="1">Purine metabolism; IMP biosynthesis via de novo pathway; N(2)-formyl-N(1)-(5-phospho-D-ribosyl)glycinamide from N(1)-(5-phospho-D-ribosyl)glycinamide (10-formyl THF route): step 1/1.</text>
</comment>
<dbReference type="AlphaFoldDB" id="A0A1H0I0X9"/>
<keyword evidence="4" id="KW-0658">Purine biosynthesis</keyword>
<evidence type="ECO:0000256" key="1">
    <source>
        <dbReference type="ARBA" id="ARBA00005054"/>
    </source>
</evidence>
<organism evidence="7 9">
    <name type="scientific">Prevotella communis</name>
    <dbReference type="NCBI Taxonomy" id="2913614"/>
    <lineage>
        <taxon>Bacteria</taxon>
        <taxon>Pseudomonadati</taxon>
        <taxon>Bacteroidota</taxon>
        <taxon>Bacteroidia</taxon>
        <taxon>Bacteroidales</taxon>
        <taxon>Prevotellaceae</taxon>
        <taxon>Prevotella</taxon>
    </lineage>
</organism>
<proteinExistence type="predicted"/>
<keyword evidence="8" id="KW-1185">Reference proteome</keyword>
<dbReference type="GO" id="GO:0004644">
    <property type="term" value="F:phosphoribosylglycinamide formyltransferase activity"/>
    <property type="evidence" value="ECO:0007669"/>
    <property type="project" value="UniProtKB-EC"/>
</dbReference>
<gene>
    <name evidence="7" type="ORF">SAMN04487900_112102</name>
    <name evidence="6" type="ORF">SAMN04487901_10731</name>
</gene>
<dbReference type="InterPro" id="IPR036477">
    <property type="entry name" value="Formyl_transf_N_sf"/>
</dbReference>
<dbReference type="PANTHER" id="PTHR43369">
    <property type="entry name" value="PHOSPHORIBOSYLGLYCINAMIDE FORMYLTRANSFERASE"/>
    <property type="match status" value="1"/>
</dbReference>
<accession>A0A1G7W2M1</accession>
<dbReference type="EC" id="2.1.2.2" evidence="2"/>
<accession>A0A1H0I0X9</accession>
<dbReference type="Proteomes" id="UP000198779">
    <property type="component" value="Unassembled WGS sequence"/>
</dbReference>
<dbReference type="EMBL" id="FNIW01000012">
    <property type="protein sequence ID" value="SDO25029.1"/>
    <property type="molecule type" value="Genomic_DNA"/>
</dbReference>
<dbReference type="Proteomes" id="UP000199134">
    <property type="component" value="Unassembled WGS sequence"/>
</dbReference>
<evidence type="ECO:0000256" key="4">
    <source>
        <dbReference type="ARBA" id="ARBA00022755"/>
    </source>
</evidence>
<dbReference type="STRING" id="645274.SAMN04487901_10731"/>
<dbReference type="GO" id="GO:0005829">
    <property type="term" value="C:cytosol"/>
    <property type="evidence" value="ECO:0007669"/>
    <property type="project" value="TreeGrafter"/>
</dbReference>
<dbReference type="SUPFAM" id="SSF53328">
    <property type="entry name" value="Formyltransferase"/>
    <property type="match status" value="1"/>
</dbReference>
<reference evidence="7 8" key="2">
    <citation type="submission" date="2016-10" db="EMBL/GenBank/DDBJ databases">
        <authorList>
            <person name="Varghese N."/>
            <person name="Submissions S."/>
        </authorList>
    </citation>
    <scope>NUCLEOTIDE SEQUENCE</scope>
    <source>
        <strain evidence="7">BP1-145</strain>
        <strain evidence="8">BP1-148</strain>
    </source>
</reference>
<dbReference type="Gene3D" id="3.40.50.170">
    <property type="entry name" value="Formyl transferase, N-terminal domain"/>
    <property type="match status" value="1"/>
</dbReference>
<dbReference type="EMBL" id="FNCQ01000007">
    <property type="protein sequence ID" value="SDG66131.1"/>
    <property type="molecule type" value="Genomic_DNA"/>
</dbReference>
<dbReference type="GO" id="GO:0006189">
    <property type="term" value="P:'de novo' IMP biosynthetic process"/>
    <property type="evidence" value="ECO:0007669"/>
    <property type="project" value="InterPro"/>
</dbReference>
<keyword evidence="3 6" id="KW-0808">Transferase</keyword>
<name>A0A1H0I0X9_9BACT</name>
<dbReference type="CDD" id="cd08645">
    <property type="entry name" value="FMT_core_GART"/>
    <property type="match status" value="1"/>
</dbReference>
<evidence type="ECO:0000259" key="5">
    <source>
        <dbReference type="Pfam" id="PF00551"/>
    </source>
</evidence>
<feature type="domain" description="Formyl transferase N-terminal" evidence="5">
    <location>
        <begin position="25"/>
        <end position="204"/>
    </location>
</feature>
<dbReference type="PANTHER" id="PTHR43369:SF2">
    <property type="entry name" value="PHOSPHORIBOSYLGLYCINAMIDE FORMYLTRANSFERASE"/>
    <property type="match status" value="1"/>
</dbReference>
<evidence type="ECO:0000313" key="8">
    <source>
        <dbReference type="Proteomes" id="UP000198779"/>
    </source>
</evidence>
<dbReference type="Pfam" id="PF00551">
    <property type="entry name" value="Formyl_trans_N"/>
    <property type="match status" value="1"/>
</dbReference>
<evidence type="ECO:0000256" key="2">
    <source>
        <dbReference type="ARBA" id="ARBA00012254"/>
    </source>
</evidence>
<dbReference type="InterPro" id="IPR004607">
    <property type="entry name" value="GART"/>
</dbReference>
<reference evidence="6 9" key="1">
    <citation type="submission" date="2016-10" db="EMBL/GenBank/DDBJ databases">
        <authorList>
            <person name="de Groot N.N."/>
        </authorList>
    </citation>
    <scope>NUCLEOTIDE SEQUENCE [LARGE SCALE GENOMIC DNA]</scope>
    <source>
        <strain evidence="9">BP1-145</strain>
        <strain evidence="6">BP1-148</strain>
    </source>
</reference>
<sequence>MQENEIISVPLHLNFEKSIKMKKVNIAIFASGGGTNCENIIRYFKDSDEVCTALVISNKAEAPVLGKALKLGVPVQVVTKAELNDEAVMMPLLQQYAIDFIVLAGFLPLVPDFLIEAFPRRIVNIHPSLLPKFGGKGMWGHHVHEAVKAAGETETGMTVHWVTPVCDGGDIIAQYRVALSPEDSADVISEKEHALEMKYYPLVILRALNETF</sequence>
<evidence type="ECO:0000313" key="6">
    <source>
        <dbReference type="EMBL" id="SDG66131.1"/>
    </source>
</evidence>